<dbReference type="InterPro" id="IPR006664">
    <property type="entry name" value="OMP_bac"/>
</dbReference>
<feature type="domain" description="Histidine kinase" evidence="14">
    <location>
        <begin position="495"/>
        <end position="730"/>
    </location>
</feature>
<dbReference type="Gene3D" id="3.30.1330.60">
    <property type="entry name" value="OmpA-like domain"/>
    <property type="match status" value="1"/>
</dbReference>
<dbReference type="SMART" id="SM00304">
    <property type="entry name" value="HAMP"/>
    <property type="match status" value="1"/>
</dbReference>
<dbReference type="Pfam" id="PF00672">
    <property type="entry name" value="HAMP"/>
    <property type="match status" value="1"/>
</dbReference>
<dbReference type="InterPro" id="IPR003660">
    <property type="entry name" value="HAMP_dom"/>
</dbReference>
<dbReference type="GO" id="GO:0005524">
    <property type="term" value="F:ATP binding"/>
    <property type="evidence" value="ECO:0007669"/>
    <property type="project" value="UniProtKB-KW"/>
</dbReference>
<dbReference type="InterPro" id="IPR004358">
    <property type="entry name" value="Sig_transdc_His_kin-like_C"/>
</dbReference>
<dbReference type="GO" id="GO:0016020">
    <property type="term" value="C:membrane"/>
    <property type="evidence" value="ECO:0007669"/>
    <property type="project" value="UniProtKB-SubCell"/>
</dbReference>
<dbReference type="PROSITE" id="PS50109">
    <property type="entry name" value="HIS_KIN"/>
    <property type="match status" value="1"/>
</dbReference>
<dbReference type="PRINTS" id="PR01021">
    <property type="entry name" value="OMPADOMAIN"/>
</dbReference>
<dbReference type="InterPro" id="IPR003661">
    <property type="entry name" value="HisK_dim/P_dom"/>
</dbReference>
<feature type="domain" description="OmpA-like" evidence="16">
    <location>
        <begin position="209"/>
        <end position="326"/>
    </location>
</feature>
<evidence type="ECO:0000256" key="1">
    <source>
        <dbReference type="ARBA" id="ARBA00000085"/>
    </source>
</evidence>
<dbReference type="Pfam" id="PF02518">
    <property type="entry name" value="HATPase_c"/>
    <property type="match status" value="1"/>
</dbReference>
<dbReference type="Gene3D" id="3.30.565.10">
    <property type="entry name" value="Histidine kinase-like ATPase, C-terminal domain"/>
    <property type="match status" value="1"/>
</dbReference>
<keyword evidence="13" id="KW-0812">Transmembrane</keyword>
<dbReference type="SUPFAM" id="SSF47384">
    <property type="entry name" value="Homodimeric domain of signal transducing histidine kinase"/>
    <property type="match status" value="1"/>
</dbReference>
<gene>
    <name evidence="17" type="ORF">C4520_14765</name>
</gene>
<dbReference type="SUPFAM" id="SSF158472">
    <property type="entry name" value="HAMP domain-like"/>
    <property type="match status" value="1"/>
</dbReference>
<dbReference type="InterPro" id="IPR003594">
    <property type="entry name" value="HATPase_dom"/>
</dbReference>
<evidence type="ECO:0000256" key="4">
    <source>
        <dbReference type="ARBA" id="ARBA00022553"/>
    </source>
</evidence>
<evidence type="ECO:0000256" key="3">
    <source>
        <dbReference type="ARBA" id="ARBA00012438"/>
    </source>
</evidence>
<dbReference type="SUPFAM" id="SSF55874">
    <property type="entry name" value="ATPase domain of HSP90 chaperone/DNA topoisomerase II/histidine kinase"/>
    <property type="match status" value="1"/>
</dbReference>
<dbReference type="InterPro" id="IPR036097">
    <property type="entry name" value="HisK_dim/P_sf"/>
</dbReference>
<comment type="caution">
    <text evidence="17">The sequence shown here is derived from an EMBL/GenBank/DDBJ whole genome shotgun (WGS) entry which is preliminary data.</text>
</comment>
<dbReference type="Pfam" id="PF00512">
    <property type="entry name" value="HisKA"/>
    <property type="match status" value="1"/>
</dbReference>
<keyword evidence="7" id="KW-0418">Kinase</keyword>
<feature type="domain" description="HAMP" evidence="15">
    <location>
        <begin position="423"/>
        <end position="475"/>
    </location>
</feature>
<proteinExistence type="predicted"/>
<dbReference type="PROSITE" id="PS50885">
    <property type="entry name" value="HAMP"/>
    <property type="match status" value="1"/>
</dbReference>
<keyword evidence="5" id="KW-0808">Transferase</keyword>
<evidence type="ECO:0000256" key="10">
    <source>
        <dbReference type="ARBA" id="ARBA00023136"/>
    </source>
</evidence>
<feature type="region of interest" description="Disordered" evidence="12">
    <location>
        <begin position="626"/>
        <end position="653"/>
    </location>
</feature>
<dbReference type="InterPro" id="IPR005467">
    <property type="entry name" value="His_kinase_dom"/>
</dbReference>
<dbReference type="Pfam" id="PF00691">
    <property type="entry name" value="OmpA"/>
    <property type="match status" value="1"/>
</dbReference>
<dbReference type="SMART" id="SM00387">
    <property type="entry name" value="HATPase_c"/>
    <property type="match status" value="1"/>
</dbReference>
<accession>A0A3A4N9R5</accession>
<evidence type="ECO:0000259" key="16">
    <source>
        <dbReference type="PROSITE" id="PS51123"/>
    </source>
</evidence>
<feature type="transmembrane region" description="Helical" evidence="13">
    <location>
        <begin position="400"/>
        <end position="421"/>
    </location>
</feature>
<dbReference type="EC" id="2.7.13.3" evidence="3"/>
<keyword evidence="4" id="KW-0597">Phosphoprotein</keyword>
<keyword evidence="6" id="KW-0547">Nucleotide-binding</keyword>
<keyword evidence="10 11" id="KW-0472">Membrane</keyword>
<dbReference type="SUPFAM" id="SSF103088">
    <property type="entry name" value="OmpA-like"/>
    <property type="match status" value="1"/>
</dbReference>
<dbReference type="CDD" id="cd06225">
    <property type="entry name" value="HAMP"/>
    <property type="match status" value="1"/>
</dbReference>
<evidence type="ECO:0000256" key="8">
    <source>
        <dbReference type="ARBA" id="ARBA00022840"/>
    </source>
</evidence>
<protein>
    <recommendedName>
        <fullName evidence="3">histidine kinase</fullName>
        <ecNumber evidence="3">2.7.13.3</ecNumber>
    </recommendedName>
</protein>
<dbReference type="EMBL" id="QZKU01000104">
    <property type="protein sequence ID" value="RJP18258.1"/>
    <property type="molecule type" value="Genomic_DNA"/>
</dbReference>
<keyword evidence="13" id="KW-1133">Transmembrane helix</keyword>
<feature type="transmembrane region" description="Helical" evidence="13">
    <location>
        <begin position="34"/>
        <end position="56"/>
    </location>
</feature>
<dbReference type="SMART" id="SM00388">
    <property type="entry name" value="HisKA"/>
    <property type="match status" value="1"/>
</dbReference>
<evidence type="ECO:0000259" key="14">
    <source>
        <dbReference type="PROSITE" id="PS50109"/>
    </source>
</evidence>
<comment type="catalytic activity">
    <reaction evidence="1">
        <text>ATP + protein L-histidine = ADP + protein N-phospho-L-histidine.</text>
        <dbReference type="EC" id="2.7.13.3"/>
    </reaction>
</comment>
<keyword evidence="8" id="KW-0067">ATP-binding</keyword>
<keyword evidence="9" id="KW-0902">Two-component regulatory system</keyword>
<dbReference type="CDD" id="cd00082">
    <property type="entry name" value="HisKA"/>
    <property type="match status" value="1"/>
</dbReference>
<evidence type="ECO:0000256" key="6">
    <source>
        <dbReference type="ARBA" id="ARBA00022741"/>
    </source>
</evidence>
<feature type="compositionally biased region" description="Polar residues" evidence="12">
    <location>
        <begin position="642"/>
        <end position="653"/>
    </location>
</feature>
<dbReference type="GO" id="GO:0000155">
    <property type="term" value="F:phosphorelay sensor kinase activity"/>
    <property type="evidence" value="ECO:0007669"/>
    <property type="project" value="InterPro"/>
</dbReference>
<name>A0A3A4N9R5_ABYX5</name>
<dbReference type="Proteomes" id="UP000265882">
    <property type="component" value="Unassembled WGS sequence"/>
</dbReference>
<dbReference type="InterPro" id="IPR036890">
    <property type="entry name" value="HATPase_C_sf"/>
</dbReference>
<evidence type="ECO:0000256" key="2">
    <source>
        <dbReference type="ARBA" id="ARBA00004370"/>
    </source>
</evidence>
<dbReference type="PROSITE" id="PS51123">
    <property type="entry name" value="OMPA_2"/>
    <property type="match status" value="1"/>
</dbReference>
<evidence type="ECO:0000256" key="13">
    <source>
        <dbReference type="SAM" id="Phobius"/>
    </source>
</evidence>
<dbReference type="AlphaFoldDB" id="A0A3A4N9R5"/>
<dbReference type="CDD" id="cd07185">
    <property type="entry name" value="OmpA_C-like"/>
    <property type="match status" value="1"/>
</dbReference>
<dbReference type="PANTHER" id="PTHR43065:SF10">
    <property type="entry name" value="PEROXIDE STRESS-ACTIVATED HISTIDINE KINASE MAK3"/>
    <property type="match status" value="1"/>
</dbReference>
<evidence type="ECO:0000256" key="7">
    <source>
        <dbReference type="ARBA" id="ARBA00022777"/>
    </source>
</evidence>
<dbReference type="Gene3D" id="1.10.287.130">
    <property type="match status" value="1"/>
</dbReference>
<evidence type="ECO:0000313" key="17">
    <source>
        <dbReference type="EMBL" id="RJP18258.1"/>
    </source>
</evidence>
<reference evidence="17 18" key="1">
    <citation type="journal article" date="2017" name="ISME J.">
        <title>Energy and carbon metabolisms in a deep terrestrial subsurface fluid microbial community.</title>
        <authorList>
            <person name="Momper L."/>
            <person name="Jungbluth S.P."/>
            <person name="Lee M.D."/>
            <person name="Amend J.P."/>
        </authorList>
    </citation>
    <scope>NUCLEOTIDE SEQUENCE [LARGE SCALE GENOMIC DNA]</scope>
    <source>
        <strain evidence="17">SURF_5</strain>
    </source>
</reference>
<dbReference type="PRINTS" id="PR00344">
    <property type="entry name" value="BCTRLSENSOR"/>
</dbReference>
<comment type="subcellular location">
    <subcellularLocation>
        <location evidence="2">Membrane</location>
    </subcellularLocation>
</comment>
<dbReference type="InterPro" id="IPR006665">
    <property type="entry name" value="OmpA-like"/>
</dbReference>
<evidence type="ECO:0000259" key="15">
    <source>
        <dbReference type="PROSITE" id="PS50885"/>
    </source>
</evidence>
<evidence type="ECO:0000256" key="12">
    <source>
        <dbReference type="SAM" id="MobiDB-lite"/>
    </source>
</evidence>
<organism evidence="17 18">
    <name type="scientific">Abyssobacteria bacterium (strain SURF_5)</name>
    <dbReference type="NCBI Taxonomy" id="2093360"/>
    <lineage>
        <taxon>Bacteria</taxon>
        <taxon>Pseudomonadati</taxon>
        <taxon>Candidatus Hydrogenedentota</taxon>
        <taxon>Candidatus Abyssobacteria</taxon>
    </lineage>
</organism>
<evidence type="ECO:0000256" key="11">
    <source>
        <dbReference type="PROSITE-ProRule" id="PRU00473"/>
    </source>
</evidence>
<evidence type="ECO:0000256" key="9">
    <source>
        <dbReference type="ARBA" id="ARBA00023012"/>
    </source>
</evidence>
<evidence type="ECO:0000313" key="18">
    <source>
        <dbReference type="Proteomes" id="UP000265882"/>
    </source>
</evidence>
<dbReference type="InterPro" id="IPR036737">
    <property type="entry name" value="OmpA-like_sf"/>
</dbReference>
<dbReference type="Gene3D" id="6.10.340.10">
    <property type="match status" value="1"/>
</dbReference>
<sequence length="735" mass="81174">MKDDSIDRAINEIAENVLLTAQRKLLKPRIQNKLIFAFVSTAVVSIALSTYFAVWITSLLTEREIEKKIREANAVALSIIEEYEGQALQSLTTLLEKPGFIETLRKEKVSYVFTPPIMSGSEIPIGLWVPSGQPLPATGPPTPITQLPSTVTKTVMTAEVGGIQTLLAGAVVPVIEGDRSYGTIAIGYALGKSFAQDIEIITGVDIRIFHEKIPAGPSSIYFEGSSAGLPADAHEEIEQIAKIMLNKRELMLVVEGHTDSIGAERDNYRLGRRRAEAVKDALVEAGIEEFRIQTISFGESRASAPETSEEGLALNRRVELEFKTHEDPLVGAIKDLPMTSAIKQSISVHKQSYYDQGAFLKGEPYRAIYQPLVGYGGKVLGLIFAGIPRKYTFAATVTTWYFFPLILLAGFALASAIGYTISRGISQPIRILYRKVLAVAYGDLDQHFDARTKDEIGDLGRAFNIMTMKLHQLRELEHEMQRRNRLAALGELSAGVAHEIRNPLGIIKNSAEMLRDRIQDDAKRRELTDFIVEEVARLNKVVTDFLLFARPLEPDLEPVDINTVLEHTLAFLKSDSRPDQVRIERKLAEGLPKVLADPEQCRQVFLNLFMNAFQAMNGKGTISVETRPSPQPPLFPERTPESNDYSPAFPSSSVQEPKKMVDVVISDTGTGIQTELLPRIFDPFFSTKDEGAGLGLSLVHKIIENHNGRIKVTSKPGAGTTFIISLPVASNEERG</sequence>
<dbReference type="PANTHER" id="PTHR43065">
    <property type="entry name" value="SENSOR HISTIDINE KINASE"/>
    <property type="match status" value="1"/>
</dbReference>
<evidence type="ECO:0000256" key="5">
    <source>
        <dbReference type="ARBA" id="ARBA00022679"/>
    </source>
</evidence>